<comment type="caution">
    <text evidence="2">The sequence shown here is derived from an EMBL/GenBank/DDBJ whole genome shotgun (WGS) entry which is preliminary data.</text>
</comment>
<dbReference type="SUPFAM" id="SSF53167">
    <property type="entry name" value="Purine and uridine phosphorylases"/>
    <property type="match status" value="1"/>
</dbReference>
<dbReference type="InterPro" id="IPR035994">
    <property type="entry name" value="Nucleoside_phosphorylase_sf"/>
</dbReference>
<protein>
    <submittedName>
        <fullName evidence="2">Squalene--hopene cyclase</fullName>
    </submittedName>
</protein>
<gene>
    <name evidence="2" type="ORF">DRB17_00660</name>
</gene>
<dbReference type="AlphaFoldDB" id="A0A369TEZ5"/>
<dbReference type="GO" id="GO:0019284">
    <property type="term" value="P:L-methionine salvage from S-adenosylmethionine"/>
    <property type="evidence" value="ECO:0007669"/>
    <property type="project" value="TreeGrafter"/>
</dbReference>
<dbReference type="Pfam" id="PF01048">
    <property type="entry name" value="PNP_UDP_1"/>
    <property type="match status" value="1"/>
</dbReference>
<dbReference type="GO" id="GO:0008930">
    <property type="term" value="F:methylthioadenosine nucleosidase activity"/>
    <property type="evidence" value="ECO:0007669"/>
    <property type="project" value="TreeGrafter"/>
</dbReference>
<evidence type="ECO:0000313" key="2">
    <source>
        <dbReference type="EMBL" id="RDD63941.1"/>
    </source>
</evidence>
<keyword evidence="3" id="KW-1185">Reference proteome</keyword>
<dbReference type="Proteomes" id="UP000253941">
    <property type="component" value="Unassembled WGS sequence"/>
</dbReference>
<dbReference type="PANTHER" id="PTHR46832">
    <property type="entry name" value="5'-METHYLTHIOADENOSINE/S-ADENOSYLHOMOCYSTEINE NUCLEOSIDASE"/>
    <property type="match status" value="1"/>
</dbReference>
<dbReference type="GO" id="GO:0008782">
    <property type="term" value="F:adenosylhomocysteine nucleosidase activity"/>
    <property type="evidence" value="ECO:0007669"/>
    <property type="project" value="TreeGrafter"/>
</dbReference>
<accession>A0A369TEZ5</accession>
<feature type="domain" description="Nucleoside phosphorylase" evidence="1">
    <location>
        <begin position="51"/>
        <end position="185"/>
    </location>
</feature>
<sequence>MGPGALPQLDAQQRPPGTARDLTRFAILVGLASEAAVVHAAARGAGHRLNVAVSGADAARAHWEAGHLTRAAPDLMVSLGLAGGLDVALTPGTLLVADAVIAPDGKRMLTDTGWTAHLRDRIAGAAAGDILGADAPVLSASEKEMLARVSGASAVDMESHALARAAHDAGIPFVVLRAVCDPARRTLPGAFLEMLDSEGRLRWGALPAVLRRPGPAFTLWRDSRAGRVALARAAVALLSV</sequence>
<dbReference type="PANTHER" id="PTHR46832:SF1">
    <property type="entry name" value="5'-METHYLTHIOADENOSINE_S-ADENOSYLHOMOCYSTEINE NUCLEOSIDASE"/>
    <property type="match status" value="1"/>
</dbReference>
<dbReference type="EMBL" id="QPMH01000001">
    <property type="protein sequence ID" value="RDD63941.1"/>
    <property type="molecule type" value="Genomic_DNA"/>
</dbReference>
<dbReference type="GO" id="GO:0009116">
    <property type="term" value="P:nucleoside metabolic process"/>
    <property type="evidence" value="ECO:0007669"/>
    <property type="project" value="InterPro"/>
</dbReference>
<evidence type="ECO:0000259" key="1">
    <source>
        <dbReference type="Pfam" id="PF01048"/>
    </source>
</evidence>
<name>A0A369TEZ5_9PROT</name>
<dbReference type="InterPro" id="IPR000845">
    <property type="entry name" value="Nucleoside_phosphorylase_d"/>
</dbReference>
<organism evidence="2 3">
    <name type="scientific">Ferruginivarius sediminum</name>
    <dbReference type="NCBI Taxonomy" id="2661937"/>
    <lineage>
        <taxon>Bacteria</taxon>
        <taxon>Pseudomonadati</taxon>
        <taxon>Pseudomonadota</taxon>
        <taxon>Alphaproteobacteria</taxon>
        <taxon>Rhodospirillales</taxon>
        <taxon>Rhodospirillaceae</taxon>
        <taxon>Ferruginivarius</taxon>
    </lineage>
</organism>
<proteinExistence type="predicted"/>
<dbReference type="GO" id="GO:0005829">
    <property type="term" value="C:cytosol"/>
    <property type="evidence" value="ECO:0007669"/>
    <property type="project" value="TreeGrafter"/>
</dbReference>
<dbReference type="Gene3D" id="3.40.50.1580">
    <property type="entry name" value="Nucleoside phosphorylase domain"/>
    <property type="match status" value="1"/>
</dbReference>
<evidence type="ECO:0000313" key="3">
    <source>
        <dbReference type="Proteomes" id="UP000253941"/>
    </source>
</evidence>
<reference evidence="2 3" key="1">
    <citation type="submission" date="2018-07" db="EMBL/GenBank/DDBJ databases">
        <title>Venubactetium sediminum gen. nov., sp. nov., isolated from a marine solar saltern.</title>
        <authorList>
            <person name="Wang S."/>
        </authorList>
    </citation>
    <scope>NUCLEOTIDE SEQUENCE [LARGE SCALE GENOMIC DNA]</scope>
    <source>
        <strain evidence="2 3">WD2A32</strain>
    </source>
</reference>